<keyword evidence="2" id="KW-1185">Reference proteome</keyword>
<dbReference type="EMBL" id="CM007899">
    <property type="protein sequence ID" value="OTG10668.1"/>
    <property type="molecule type" value="Genomic_DNA"/>
</dbReference>
<reference evidence="2" key="1">
    <citation type="journal article" date="2017" name="Nature">
        <title>The sunflower genome provides insights into oil metabolism, flowering and Asterid evolution.</title>
        <authorList>
            <person name="Badouin H."/>
            <person name="Gouzy J."/>
            <person name="Grassa C.J."/>
            <person name="Murat F."/>
            <person name="Staton S.E."/>
            <person name="Cottret L."/>
            <person name="Lelandais-Briere C."/>
            <person name="Owens G.L."/>
            <person name="Carrere S."/>
            <person name="Mayjonade B."/>
            <person name="Legrand L."/>
            <person name="Gill N."/>
            <person name="Kane N.C."/>
            <person name="Bowers J.E."/>
            <person name="Hubner S."/>
            <person name="Bellec A."/>
            <person name="Berard A."/>
            <person name="Berges H."/>
            <person name="Blanchet N."/>
            <person name="Boniface M.C."/>
            <person name="Brunel D."/>
            <person name="Catrice O."/>
            <person name="Chaidir N."/>
            <person name="Claudel C."/>
            <person name="Donnadieu C."/>
            <person name="Faraut T."/>
            <person name="Fievet G."/>
            <person name="Helmstetter N."/>
            <person name="King M."/>
            <person name="Knapp S.J."/>
            <person name="Lai Z."/>
            <person name="Le Paslier M.C."/>
            <person name="Lippi Y."/>
            <person name="Lorenzon L."/>
            <person name="Mandel J.R."/>
            <person name="Marage G."/>
            <person name="Marchand G."/>
            <person name="Marquand E."/>
            <person name="Bret-Mestries E."/>
            <person name="Morien E."/>
            <person name="Nambeesan S."/>
            <person name="Nguyen T."/>
            <person name="Pegot-Espagnet P."/>
            <person name="Pouilly N."/>
            <person name="Raftis F."/>
            <person name="Sallet E."/>
            <person name="Schiex T."/>
            <person name="Thomas J."/>
            <person name="Vandecasteele C."/>
            <person name="Vares D."/>
            <person name="Vear F."/>
            <person name="Vautrin S."/>
            <person name="Crespi M."/>
            <person name="Mangin B."/>
            <person name="Burke J.M."/>
            <person name="Salse J."/>
            <person name="Munos S."/>
            <person name="Vincourt P."/>
            <person name="Rieseberg L.H."/>
            <person name="Langlade N.B."/>
        </authorList>
    </citation>
    <scope>NUCLEOTIDE SEQUENCE [LARGE SCALE GENOMIC DNA]</scope>
    <source>
        <strain evidence="2">cv. SF193</strain>
    </source>
</reference>
<evidence type="ECO:0000313" key="1">
    <source>
        <dbReference type="EMBL" id="OTG10668.1"/>
    </source>
</evidence>
<sequence>MEVTSESGRLNRWCFVFRQLHEMKMVVTTVAASPPSAAVDDGGRSGGSRLGLFRSSPHRSNWCSLCSGYVDLFRPRDKHPRSFFWNSVYSCTIVCPYRVTSVFHPPNLLRSSTHG</sequence>
<protein>
    <submittedName>
        <fullName evidence="1">Uncharacterized protein</fullName>
    </submittedName>
</protein>
<gene>
    <name evidence="1" type="ORF">HannXRQ_Chr10g0290231</name>
</gene>
<accession>A0A251THS0</accession>
<dbReference type="AlphaFoldDB" id="A0A251THS0"/>
<dbReference type="InParanoid" id="A0A251THS0"/>
<evidence type="ECO:0000313" key="2">
    <source>
        <dbReference type="Proteomes" id="UP000215914"/>
    </source>
</evidence>
<proteinExistence type="predicted"/>
<organism evidence="1 2">
    <name type="scientific">Helianthus annuus</name>
    <name type="common">Common sunflower</name>
    <dbReference type="NCBI Taxonomy" id="4232"/>
    <lineage>
        <taxon>Eukaryota</taxon>
        <taxon>Viridiplantae</taxon>
        <taxon>Streptophyta</taxon>
        <taxon>Embryophyta</taxon>
        <taxon>Tracheophyta</taxon>
        <taxon>Spermatophyta</taxon>
        <taxon>Magnoliopsida</taxon>
        <taxon>eudicotyledons</taxon>
        <taxon>Gunneridae</taxon>
        <taxon>Pentapetalae</taxon>
        <taxon>asterids</taxon>
        <taxon>campanulids</taxon>
        <taxon>Asterales</taxon>
        <taxon>Asteraceae</taxon>
        <taxon>Asteroideae</taxon>
        <taxon>Heliantheae alliance</taxon>
        <taxon>Heliantheae</taxon>
        <taxon>Helianthus</taxon>
    </lineage>
</organism>
<name>A0A251THS0_HELAN</name>
<dbReference type="Proteomes" id="UP000215914">
    <property type="component" value="Chromosome 10"/>
</dbReference>